<evidence type="ECO:0000256" key="1">
    <source>
        <dbReference type="SAM" id="Phobius"/>
    </source>
</evidence>
<dbReference type="InterPro" id="IPR005625">
    <property type="entry name" value="PepSY-ass_TM"/>
</dbReference>
<proteinExistence type="predicted"/>
<feature type="transmembrane region" description="Helical" evidence="1">
    <location>
        <begin position="114"/>
        <end position="133"/>
    </location>
</feature>
<name>A0A170PN78_9ZZZZ</name>
<keyword evidence="1" id="KW-0472">Membrane</keyword>
<dbReference type="EMBL" id="CZQE01000086">
    <property type="protein sequence ID" value="CUS43806.1"/>
    <property type="molecule type" value="Genomic_DNA"/>
</dbReference>
<gene>
    <name evidence="2" type="ORF">MGWOODY_Smn3074</name>
</gene>
<protein>
    <submittedName>
        <fullName evidence="2">Putative iron-regulated membrane protein</fullName>
    </submittedName>
</protein>
<sequence length="385" mass="41753">MSRSTIRAWYLVHKWSSIVCTGFLLMLCLTGLPLIFHDEIDSLTGGRPEIVGVRADAPLKSLDELMRTALATRPGEVGLFMSFDEDRPVVNITTGPTPDAPAEKMTTRAFDRRTGALVGTFDGGGVIAFLLRLHTDMFLGLPGMLFLGLMGLLFFVAIVSGVVLYAPFMRKLAFGTVRVSRSARLKWLDYHNLLGIVVLAWASVVGVTGVINTLATPIIQLWQRNDLAEMTAAYKDTKAPSPGRLASINAAVETAKAAAPGNQPQFVAFPGGGFSSRHHYAVFLQGETPITKRLLTPALVDAETGKLTAIRPLPWYAQALLVSQPLHFGDYGGLPLKILWAILDLFTLVILGSGLYLWLGKRRTPLDARVREVETGGTVEPVATA</sequence>
<feature type="transmembrane region" description="Helical" evidence="1">
    <location>
        <begin position="190"/>
        <end position="211"/>
    </location>
</feature>
<accession>A0A170PN78</accession>
<feature type="transmembrane region" description="Helical" evidence="1">
    <location>
        <begin position="338"/>
        <end position="359"/>
    </location>
</feature>
<dbReference type="Pfam" id="PF03929">
    <property type="entry name" value="PepSY_TM"/>
    <property type="match status" value="1"/>
</dbReference>
<evidence type="ECO:0000313" key="2">
    <source>
        <dbReference type="EMBL" id="CUS43806.1"/>
    </source>
</evidence>
<feature type="transmembrane region" description="Helical" evidence="1">
    <location>
        <begin position="145"/>
        <end position="169"/>
    </location>
</feature>
<reference evidence="2" key="1">
    <citation type="submission" date="2015-10" db="EMBL/GenBank/DDBJ databases">
        <authorList>
            <person name="Gilbert D.G."/>
        </authorList>
    </citation>
    <scope>NUCLEOTIDE SEQUENCE</scope>
</reference>
<organism evidence="2">
    <name type="scientific">hydrothermal vent metagenome</name>
    <dbReference type="NCBI Taxonomy" id="652676"/>
    <lineage>
        <taxon>unclassified sequences</taxon>
        <taxon>metagenomes</taxon>
        <taxon>ecological metagenomes</taxon>
    </lineage>
</organism>
<dbReference type="PANTHER" id="PTHR34219:SF3">
    <property type="entry name" value="BLL7967 PROTEIN"/>
    <property type="match status" value="1"/>
</dbReference>
<keyword evidence="1" id="KW-1133">Transmembrane helix</keyword>
<dbReference type="PANTHER" id="PTHR34219">
    <property type="entry name" value="IRON-REGULATED INNER MEMBRANE PROTEIN-RELATED"/>
    <property type="match status" value="1"/>
</dbReference>
<feature type="transmembrane region" description="Helical" evidence="1">
    <location>
        <begin position="15"/>
        <end position="36"/>
    </location>
</feature>
<dbReference type="AlphaFoldDB" id="A0A170PN78"/>
<keyword evidence="1" id="KW-0812">Transmembrane</keyword>